<evidence type="ECO:0000313" key="1">
    <source>
        <dbReference type="EMBL" id="KAF8569850.1"/>
    </source>
</evidence>
<sequence>MSIKDDLSPPCVKSACAQPTIVDDRGEFRPSLRQSYVLHSDDNFESSEFAVIIYLAGVPVKSIKPYILSFLSEDAVNVFRMTSVRSTEPALVIGETLRQLFEKQELPAPYGEEFFTRRQTLGGLVDCSLRDLREVASRIFEHLAPVDCERFCMGLRNQDLRNRFILKPAENLSVAPIKAMGYDVLERLDEKRAAED</sequence>
<dbReference type="EMBL" id="JTDF01001560">
    <property type="protein sequence ID" value="KAF8569850.1"/>
    <property type="molecule type" value="Genomic_DNA"/>
</dbReference>
<evidence type="ECO:0000313" key="2">
    <source>
        <dbReference type="Proteomes" id="UP000699462"/>
    </source>
</evidence>
<reference evidence="1 2" key="1">
    <citation type="submission" date="2019-07" db="EMBL/GenBank/DDBJ databases">
        <title>Annotation for the trematode Paragonimus westermani.</title>
        <authorList>
            <person name="Choi Y.-J."/>
        </authorList>
    </citation>
    <scope>NUCLEOTIDE SEQUENCE [LARGE SCALE GENOMIC DNA]</scope>
    <source>
        <strain evidence="1">180907_Pwestermani</strain>
    </source>
</reference>
<dbReference type="AlphaFoldDB" id="A0A8T0DQE2"/>
<name>A0A8T0DQE2_9TREM</name>
<organism evidence="1 2">
    <name type="scientific">Paragonimus westermani</name>
    <dbReference type="NCBI Taxonomy" id="34504"/>
    <lineage>
        <taxon>Eukaryota</taxon>
        <taxon>Metazoa</taxon>
        <taxon>Spiralia</taxon>
        <taxon>Lophotrochozoa</taxon>
        <taxon>Platyhelminthes</taxon>
        <taxon>Trematoda</taxon>
        <taxon>Digenea</taxon>
        <taxon>Plagiorchiida</taxon>
        <taxon>Troglotremata</taxon>
        <taxon>Troglotrematidae</taxon>
        <taxon>Paragonimus</taxon>
    </lineage>
</organism>
<comment type="caution">
    <text evidence="1">The sequence shown here is derived from an EMBL/GenBank/DDBJ whole genome shotgun (WGS) entry which is preliminary data.</text>
</comment>
<dbReference type="OrthoDB" id="6264299at2759"/>
<gene>
    <name evidence="1" type="ORF">P879_02931</name>
</gene>
<protein>
    <submittedName>
        <fullName evidence="1">Uncharacterized protein</fullName>
    </submittedName>
</protein>
<keyword evidence="2" id="KW-1185">Reference proteome</keyword>
<proteinExistence type="predicted"/>
<accession>A0A8T0DQE2</accession>
<dbReference type="Proteomes" id="UP000699462">
    <property type="component" value="Unassembled WGS sequence"/>
</dbReference>